<dbReference type="InterPro" id="IPR005107">
    <property type="entry name" value="CO_DH_flav_C"/>
</dbReference>
<accession>A0A1G8TPL3</accession>
<dbReference type="PROSITE" id="PS51085">
    <property type="entry name" value="2FE2S_FER_2"/>
    <property type="match status" value="1"/>
</dbReference>
<dbReference type="InterPro" id="IPR002346">
    <property type="entry name" value="Mopterin_DH_FAD-bd"/>
</dbReference>
<dbReference type="Proteomes" id="UP000199155">
    <property type="component" value="Unassembled WGS sequence"/>
</dbReference>
<dbReference type="SMART" id="SM01092">
    <property type="entry name" value="CO_deh_flav_C"/>
    <property type="match status" value="1"/>
</dbReference>
<dbReference type="Pfam" id="PF00941">
    <property type="entry name" value="FAD_binding_5"/>
    <property type="match status" value="1"/>
</dbReference>
<protein>
    <submittedName>
        <fullName evidence="9">Xanthine dehydrogenase small subunit</fullName>
    </submittedName>
</protein>
<dbReference type="Pfam" id="PF00111">
    <property type="entry name" value="Fer2"/>
    <property type="match status" value="1"/>
</dbReference>
<sequence>MNTESCPALAHQTEPCISVNGSDTPLAPAAPHTTALDFLRERGLTGTKEGCAEGECGACSVLVARPGVDKPTDWVAVNACLVPAAALDGQEVITSEGLATVGEPGTAPALHPVQEEMATRGGSQCGYCTPGFICSMAAEYYRPGRCEHPAGDADAQHPAGDGEAQHPADAEHGPNGFDLHALSGNLCRCTGYRPIRDAAFAVGAPAEDDRLARRRDEAPPAPAATTYTRDGQTFVRKNSLAETLQLLNERPDAVVVAGSTDWGVEVNIRSRRADCVVAVDRLPELRGLDLGSERIEIGAALTLTEIERRLDGEVPLLAELFPQFASRLIRNGATLGGNLGTGSPIGDSPPVLLALEASVVLAGTEGEREVPLAEYFTGYRQSVRRPGELIRAVRIPRPLSSVAAFHKIAKRRFDDISSVAVAFALDLEDGRVRKARIGLGGVAATPIRALATEAALEGEPWSAETVEAAARVLRGEGTPMDDHRASALYRSAMLGQSLKKLYAQTTKGA</sequence>
<dbReference type="InterPro" id="IPR036884">
    <property type="entry name" value="2Fe-2S-bd_dom_sf"/>
</dbReference>
<dbReference type="EMBL" id="FNFF01000001">
    <property type="protein sequence ID" value="SDJ43377.1"/>
    <property type="molecule type" value="Genomic_DNA"/>
</dbReference>
<dbReference type="InterPro" id="IPR012675">
    <property type="entry name" value="Beta-grasp_dom_sf"/>
</dbReference>
<keyword evidence="3" id="KW-0274">FAD</keyword>
<gene>
    <name evidence="9" type="ORF">SAMN05421806_101381</name>
</gene>
<dbReference type="SUPFAM" id="SSF55447">
    <property type="entry name" value="CO dehydrogenase flavoprotein C-terminal domain-like"/>
    <property type="match status" value="1"/>
</dbReference>
<dbReference type="Gene3D" id="3.10.20.30">
    <property type="match status" value="1"/>
</dbReference>
<evidence type="ECO:0000256" key="4">
    <source>
        <dbReference type="ARBA" id="ARBA00023002"/>
    </source>
</evidence>
<dbReference type="AlphaFoldDB" id="A0A1G8TPL3"/>
<dbReference type="GO" id="GO:0046872">
    <property type="term" value="F:metal ion binding"/>
    <property type="evidence" value="ECO:0007669"/>
    <property type="project" value="UniProtKB-KW"/>
</dbReference>
<dbReference type="CDD" id="cd00207">
    <property type="entry name" value="fer2"/>
    <property type="match status" value="1"/>
</dbReference>
<dbReference type="PANTHER" id="PTHR42659">
    <property type="entry name" value="XANTHINE DEHYDROGENASE SUBUNIT C-RELATED"/>
    <property type="match status" value="1"/>
</dbReference>
<dbReference type="PROSITE" id="PS00197">
    <property type="entry name" value="2FE2S_FER_1"/>
    <property type="match status" value="1"/>
</dbReference>
<name>A0A1G8TPL3_9ACTN</name>
<dbReference type="STRING" id="417292.SAMN05421806_101381"/>
<feature type="domain" description="FAD-binding PCMH-type" evidence="8">
    <location>
        <begin position="227"/>
        <end position="400"/>
    </location>
</feature>
<evidence type="ECO:0000256" key="5">
    <source>
        <dbReference type="ARBA" id="ARBA00023004"/>
    </source>
</evidence>
<dbReference type="InterPro" id="IPR012175">
    <property type="entry name" value="Xanth_DH_ssu_bac"/>
</dbReference>
<reference evidence="9 10" key="1">
    <citation type="submission" date="2016-10" db="EMBL/GenBank/DDBJ databases">
        <authorList>
            <person name="de Groot N.N."/>
        </authorList>
    </citation>
    <scope>NUCLEOTIDE SEQUENCE [LARGE SCALE GENOMIC DNA]</scope>
    <source>
        <strain evidence="9 10">CGMCC 4.5727</strain>
    </source>
</reference>
<dbReference type="SUPFAM" id="SSF47741">
    <property type="entry name" value="CO dehydrogenase ISP C-domain like"/>
    <property type="match status" value="1"/>
</dbReference>
<dbReference type="PIRSF" id="PIRSF036557">
    <property type="entry name" value="XdhA_RC"/>
    <property type="match status" value="1"/>
</dbReference>
<dbReference type="PROSITE" id="PS51387">
    <property type="entry name" value="FAD_PCMH"/>
    <property type="match status" value="1"/>
</dbReference>
<evidence type="ECO:0000256" key="1">
    <source>
        <dbReference type="ARBA" id="ARBA00022630"/>
    </source>
</evidence>
<keyword evidence="10" id="KW-1185">Reference proteome</keyword>
<keyword evidence="5" id="KW-0408">Iron</keyword>
<evidence type="ECO:0000256" key="3">
    <source>
        <dbReference type="ARBA" id="ARBA00022827"/>
    </source>
</evidence>
<dbReference type="Gene3D" id="3.30.465.10">
    <property type="match status" value="1"/>
</dbReference>
<dbReference type="SUPFAM" id="SSF54292">
    <property type="entry name" value="2Fe-2S ferredoxin-like"/>
    <property type="match status" value="1"/>
</dbReference>
<keyword evidence="2" id="KW-0479">Metal-binding</keyword>
<dbReference type="PANTHER" id="PTHR42659:SF2">
    <property type="entry name" value="XANTHINE DEHYDROGENASE SUBUNIT C-RELATED"/>
    <property type="match status" value="1"/>
</dbReference>
<evidence type="ECO:0000259" key="8">
    <source>
        <dbReference type="PROSITE" id="PS51387"/>
    </source>
</evidence>
<evidence type="ECO:0000259" key="7">
    <source>
        <dbReference type="PROSITE" id="PS51085"/>
    </source>
</evidence>
<dbReference type="Gene3D" id="3.30.390.50">
    <property type="entry name" value="CO dehydrogenase flavoprotein, C-terminal domain"/>
    <property type="match status" value="1"/>
</dbReference>
<dbReference type="GO" id="GO:0071949">
    <property type="term" value="F:FAD binding"/>
    <property type="evidence" value="ECO:0007669"/>
    <property type="project" value="InterPro"/>
</dbReference>
<dbReference type="InterPro" id="IPR002888">
    <property type="entry name" value="2Fe-2S-bd"/>
</dbReference>
<proteinExistence type="predicted"/>
<dbReference type="InterPro" id="IPR051312">
    <property type="entry name" value="Diverse_Substr_Oxidored"/>
</dbReference>
<feature type="domain" description="2Fe-2S ferredoxin-type" evidence="7">
    <location>
        <begin position="15"/>
        <end position="98"/>
    </location>
</feature>
<organism evidence="9 10">
    <name type="scientific">Streptomyces indicus</name>
    <dbReference type="NCBI Taxonomy" id="417292"/>
    <lineage>
        <taxon>Bacteria</taxon>
        <taxon>Bacillati</taxon>
        <taxon>Actinomycetota</taxon>
        <taxon>Actinomycetes</taxon>
        <taxon>Kitasatosporales</taxon>
        <taxon>Streptomycetaceae</taxon>
        <taxon>Streptomyces</taxon>
    </lineage>
</organism>
<dbReference type="Gene3D" id="1.10.150.120">
    <property type="entry name" value="[2Fe-2S]-binding domain"/>
    <property type="match status" value="1"/>
</dbReference>
<dbReference type="Gene3D" id="3.30.43.10">
    <property type="entry name" value="Uridine Diphospho-n-acetylenolpyruvylglucosamine Reductase, domain 2"/>
    <property type="match status" value="1"/>
</dbReference>
<evidence type="ECO:0000313" key="9">
    <source>
        <dbReference type="EMBL" id="SDJ43377.1"/>
    </source>
</evidence>
<keyword evidence="4" id="KW-0560">Oxidoreductase</keyword>
<dbReference type="GO" id="GO:0051537">
    <property type="term" value="F:2 iron, 2 sulfur cluster binding"/>
    <property type="evidence" value="ECO:0007669"/>
    <property type="project" value="InterPro"/>
</dbReference>
<dbReference type="Pfam" id="PF01799">
    <property type="entry name" value="Fer2_2"/>
    <property type="match status" value="1"/>
</dbReference>
<dbReference type="SUPFAM" id="SSF56176">
    <property type="entry name" value="FAD-binding/transporter-associated domain-like"/>
    <property type="match status" value="1"/>
</dbReference>
<dbReference type="InterPro" id="IPR016169">
    <property type="entry name" value="FAD-bd_PCMH_sub2"/>
</dbReference>
<dbReference type="InterPro" id="IPR036010">
    <property type="entry name" value="2Fe-2S_ferredoxin-like_sf"/>
</dbReference>
<dbReference type="InterPro" id="IPR016166">
    <property type="entry name" value="FAD-bd_PCMH"/>
</dbReference>
<evidence type="ECO:0000256" key="2">
    <source>
        <dbReference type="ARBA" id="ARBA00022723"/>
    </source>
</evidence>
<dbReference type="InterPro" id="IPR016167">
    <property type="entry name" value="FAD-bd_PCMH_sub1"/>
</dbReference>
<feature type="compositionally biased region" description="Basic and acidic residues" evidence="6">
    <location>
        <begin position="163"/>
        <end position="172"/>
    </location>
</feature>
<dbReference type="InterPro" id="IPR001041">
    <property type="entry name" value="2Fe-2S_ferredoxin-type"/>
</dbReference>
<dbReference type="InterPro" id="IPR036683">
    <property type="entry name" value="CO_DH_flav_C_dom_sf"/>
</dbReference>
<evidence type="ECO:0000313" key="10">
    <source>
        <dbReference type="Proteomes" id="UP000199155"/>
    </source>
</evidence>
<dbReference type="GO" id="GO:0016491">
    <property type="term" value="F:oxidoreductase activity"/>
    <property type="evidence" value="ECO:0007669"/>
    <property type="project" value="UniProtKB-KW"/>
</dbReference>
<dbReference type="InterPro" id="IPR006058">
    <property type="entry name" value="2Fe2S_fd_BS"/>
</dbReference>
<dbReference type="Pfam" id="PF03450">
    <property type="entry name" value="CO_deh_flav_C"/>
    <property type="match status" value="1"/>
</dbReference>
<keyword evidence="1" id="KW-0285">Flavoprotein</keyword>
<evidence type="ECO:0000256" key="6">
    <source>
        <dbReference type="SAM" id="MobiDB-lite"/>
    </source>
</evidence>
<feature type="region of interest" description="Disordered" evidence="6">
    <location>
        <begin position="149"/>
        <end position="176"/>
    </location>
</feature>
<dbReference type="InterPro" id="IPR036318">
    <property type="entry name" value="FAD-bd_PCMH-like_sf"/>
</dbReference>